<evidence type="ECO:0000256" key="5">
    <source>
        <dbReference type="ARBA" id="ARBA00022833"/>
    </source>
</evidence>
<dbReference type="AlphaFoldDB" id="A0A9D4PC32"/>
<evidence type="ECO:0000256" key="6">
    <source>
        <dbReference type="ARBA" id="ARBA00023242"/>
    </source>
</evidence>
<keyword evidence="4 7" id="KW-0863">Zinc-finger</keyword>
<dbReference type="Pfam" id="PF00096">
    <property type="entry name" value="zf-C2H2"/>
    <property type="match status" value="1"/>
</dbReference>
<dbReference type="Gene3D" id="3.30.160.60">
    <property type="entry name" value="Classic Zinc Finger"/>
    <property type="match status" value="2"/>
</dbReference>
<proteinExistence type="predicted"/>
<dbReference type="GO" id="GO:0008270">
    <property type="term" value="F:zinc ion binding"/>
    <property type="evidence" value="ECO:0007669"/>
    <property type="project" value="UniProtKB-KW"/>
</dbReference>
<dbReference type="SMART" id="SM00355">
    <property type="entry name" value="ZnF_C2H2"/>
    <property type="match status" value="2"/>
</dbReference>
<feature type="domain" description="C2H2-type" evidence="8">
    <location>
        <begin position="6"/>
        <end position="33"/>
    </location>
</feature>
<accession>A0A9D4PC32</accession>
<dbReference type="PANTHER" id="PTHR24394:SF29">
    <property type="entry name" value="MYONEURIN"/>
    <property type="match status" value="1"/>
</dbReference>
<keyword evidence="10" id="KW-1185">Reference proteome</keyword>
<dbReference type="PROSITE" id="PS00028">
    <property type="entry name" value="ZINC_FINGER_C2H2_1"/>
    <property type="match status" value="2"/>
</dbReference>
<evidence type="ECO:0000256" key="1">
    <source>
        <dbReference type="ARBA" id="ARBA00004123"/>
    </source>
</evidence>
<dbReference type="VEuPathDB" id="VectorBase:RSAN_038600"/>
<comment type="subcellular location">
    <subcellularLocation>
        <location evidence="1">Nucleus</location>
    </subcellularLocation>
</comment>
<organism evidence="9 10">
    <name type="scientific">Rhipicephalus sanguineus</name>
    <name type="common">Brown dog tick</name>
    <name type="synonym">Ixodes sanguineus</name>
    <dbReference type="NCBI Taxonomy" id="34632"/>
    <lineage>
        <taxon>Eukaryota</taxon>
        <taxon>Metazoa</taxon>
        <taxon>Ecdysozoa</taxon>
        <taxon>Arthropoda</taxon>
        <taxon>Chelicerata</taxon>
        <taxon>Arachnida</taxon>
        <taxon>Acari</taxon>
        <taxon>Parasitiformes</taxon>
        <taxon>Ixodida</taxon>
        <taxon>Ixodoidea</taxon>
        <taxon>Ixodidae</taxon>
        <taxon>Rhipicephalinae</taxon>
        <taxon>Rhipicephalus</taxon>
        <taxon>Rhipicephalus</taxon>
    </lineage>
</organism>
<dbReference type="GO" id="GO:0000981">
    <property type="term" value="F:DNA-binding transcription factor activity, RNA polymerase II-specific"/>
    <property type="evidence" value="ECO:0007669"/>
    <property type="project" value="TreeGrafter"/>
</dbReference>
<keyword evidence="2" id="KW-0479">Metal-binding</keyword>
<comment type="caution">
    <text evidence="9">The sequence shown here is derived from an EMBL/GenBank/DDBJ whole genome shotgun (WGS) entry which is preliminary data.</text>
</comment>
<evidence type="ECO:0000259" key="8">
    <source>
        <dbReference type="PROSITE" id="PS50157"/>
    </source>
</evidence>
<dbReference type="FunFam" id="3.30.160.60:FF:000446">
    <property type="entry name" value="Zinc finger protein"/>
    <property type="match status" value="1"/>
</dbReference>
<protein>
    <recommendedName>
        <fullName evidence="8">C2H2-type domain-containing protein</fullName>
    </recommendedName>
</protein>
<evidence type="ECO:0000256" key="7">
    <source>
        <dbReference type="PROSITE-ProRule" id="PRU00042"/>
    </source>
</evidence>
<dbReference type="InterPro" id="IPR013087">
    <property type="entry name" value="Znf_C2H2_type"/>
</dbReference>
<sequence>MIERRHRCHACGKLFKNPSDFKTHYMCHTGEKPYACGVCGRKFAHQANLKNHKITHVDTMPHCCPHTLLETQQ</sequence>
<gene>
    <name evidence="9" type="ORF">HPB52_004206</name>
</gene>
<evidence type="ECO:0000313" key="9">
    <source>
        <dbReference type="EMBL" id="KAH7935106.1"/>
    </source>
</evidence>
<dbReference type="Proteomes" id="UP000821837">
    <property type="component" value="Unassembled WGS sequence"/>
</dbReference>
<reference evidence="9" key="1">
    <citation type="journal article" date="2020" name="Cell">
        <title>Large-Scale Comparative Analyses of Tick Genomes Elucidate Their Genetic Diversity and Vector Capacities.</title>
        <authorList>
            <consortium name="Tick Genome and Microbiome Consortium (TIGMIC)"/>
            <person name="Jia N."/>
            <person name="Wang J."/>
            <person name="Shi W."/>
            <person name="Du L."/>
            <person name="Sun Y."/>
            <person name="Zhan W."/>
            <person name="Jiang J.F."/>
            <person name="Wang Q."/>
            <person name="Zhang B."/>
            <person name="Ji P."/>
            <person name="Bell-Sakyi L."/>
            <person name="Cui X.M."/>
            <person name="Yuan T.T."/>
            <person name="Jiang B.G."/>
            <person name="Yang W.F."/>
            <person name="Lam T.T."/>
            <person name="Chang Q.C."/>
            <person name="Ding S.J."/>
            <person name="Wang X.J."/>
            <person name="Zhu J.G."/>
            <person name="Ruan X.D."/>
            <person name="Zhao L."/>
            <person name="Wei J.T."/>
            <person name="Ye R.Z."/>
            <person name="Que T.C."/>
            <person name="Du C.H."/>
            <person name="Zhou Y.H."/>
            <person name="Cheng J.X."/>
            <person name="Dai P.F."/>
            <person name="Guo W.B."/>
            <person name="Han X.H."/>
            <person name="Huang E.J."/>
            <person name="Li L.F."/>
            <person name="Wei W."/>
            <person name="Gao Y.C."/>
            <person name="Liu J.Z."/>
            <person name="Shao H.Z."/>
            <person name="Wang X."/>
            <person name="Wang C.C."/>
            <person name="Yang T.C."/>
            <person name="Huo Q.B."/>
            <person name="Li W."/>
            <person name="Chen H.Y."/>
            <person name="Chen S.E."/>
            <person name="Zhou L.G."/>
            <person name="Ni X.B."/>
            <person name="Tian J.H."/>
            <person name="Sheng Y."/>
            <person name="Liu T."/>
            <person name="Pan Y.S."/>
            <person name="Xia L.Y."/>
            <person name="Li J."/>
            <person name="Zhao F."/>
            <person name="Cao W.C."/>
        </authorList>
    </citation>
    <scope>NUCLEOTIDE SEQUENCE</scope>
    <source>
        <strain evidence="9">Rsan-2018</strain>
    </source>
</reference>
<keyword evidence="3" id="KW-0677">Repeat</keyword>
<evidence type="ECO:0000256" key="2">
    <source>
        <dbReference type="ARBA" id="ARBA00022723"/>
    </source>
</evidence>
<keyword evidence="6" id="KW-0539">Nucleus</keyword>
<name>A0A9D4PC32_RHISA</name>
<dbReference type="PROSITE" id="PS50157">
    <property type="entry name" value="ZINC_FINGER_C2H2_2"/>
    <property type="match status" value="2"/>
</dbReference>
<dbReference type="InterPro" id="IPR036236">
    <property type="entry name" value="Znf_C2H2_sf"/>
</dbReference>
<dbReference type="Pfam" id="PF12874">
    <property type="entry name" value="zf-met"/>
    <property type="match status" value="1"/>
</dbReference>
<evidence type="ECO:0000256" key="4">
    <source>
        <dbReference type="ARBA" id="ARBA00022771"/>
    </source>
</evidence>
<evidence type="ECO:0000256" key="3">
    <source>
        <dbReference type="ARBA" id="ARBA00022737"/>
    </source>
</evidence>
<dbReference type="SUPFAM" id="SSF57667">
    <property type="entry name" value="beta-beta-alpha zinc fingers"/>
    <property type="match status" value="1"/>
</dbReference>
<reference evidence="9" key="2">
    <citation type="submission" date="2021-09" db="EMBL/GenBank/DDBJ databases">
        <authorList>
            <person name="Jia N."/>
            <person name="Wang J."/>
            <person name="Shi W."/>
            <person name="Du L."/>
            <person name="Sun Y."/>
            <person name="Zhan W."/>
            <person name="Jiang J."/>
            <person name="Wang Q."/>
            <person name="Zhang B."/>
            <person name="Ji P."/>
            <person name="Sakyi L.B."/>
            <person name="Cui X."/>
            <person name="Yuan T."/>
            <person name="Jiang B."/>
            <person name="Yang W."/>
            <person name="Lam T.T.-Y."/>
            <person name="Chang Q."/>
            <person name="Ding S."/>
            <person name="Wang X."/>
            <person name="Zhu J."/>
            <person name="Ruan X."/>
            <person name="Zhao L."/>
            <person name="Wei J."/>
            <person name="Que T."/>
            <person name="Du C."/>
            <person name="Cheng J."/>
            <person name="Dai P."/>
            <person name="Han X."/>
            <person name="Huang E."/>
            <person name="Gao Y."/>
            <person name="Liu J."/>
            <person name="Shao H."/>
            <person name="Ye R."/>
            <person name="Li L."/>
            <person name="Wei W."/>
            <person name="Wang X."/>
            <person name="Wang C."/>
            <person name="Huo Q."/>
            <person name="Li W."/>
            <person name="Guo W."/>
            <person name="Chen H."/>
            <person name="Chen S."/>
            <person name="Zhou L."/>
            <person name="Zhou L."/>
            <person name="Ni X."/>
            <person name="Tian J."/>
            <person name="Zhou Y."/>
            <person name="Sheng Y."/>
            <person name="Liu T."/>
            <person name="Pan Y."/>
            <person name="Xia L."/>
            <person name="Li J."/>
            <person name="Zhao F."/>
            <person name="Cao W."/>
        </authorList>
    </citation>
    <scope>NUCLEOTIDE SEQUENCE</scope>
    <source>
        <strain evidence="9">Rsan-2018</strain>
        <tissue evidence="9">Larvae</tissue>
    </source>
</reference>
<dbReference type="EMBL" id="JABSTV010001255">
    <property type="protein sequence ID" value="KAH7935106.1"/>
    <property type="molecule type" value="Genomic_DNA"/>
</dbReference>
<dbReference type="PANTHER" id="PTHR24394">
    <property type="entry name" value="ZINC FINGER PROTEIN"/>
    <property type="match status" value="1"/>
</dbReference>
<feature type="domain" description="C2H2-type" evidence="8">
    <location>
        <begin position="34"/>
        <end position="61"/>
    </location>
</feature>
<dbReference type="GO" id="GO:0005634">
    <property type="term" value="C:nucleus"/>
    <property type="evidence" value="ECO:0007669"/>
    <property type="project" value="UniProtKB-SubCell"/>
</dbReference>
<evidence type="ECO:0000313" key="10">
    <source>
        <dbReference type="Proteomes" id="UP000821837"/>
    </source>
</evidence>
<keyword evidence="5" id="KW-0862">Zinc</keyword>